<dbReference type="EMBL" id="LXEN01000038">
    <property type="protein sequence ID" value="OAT34910.1"/>
    <property type="molecule type" value="Genomic_DNA"/>
</dbReference>
<dbReference type="Proteomes" id="UP000094023">
    <property type="component" value="Unassembled WGS sequence"/>
</dbReference>
<name>A0A198GDC0_9GAMM</name>
<evidence type="ECO:0000313" key="2">
    <source>
        <dbReference type="Proteomes" id="UP000094023"/>
    </source>
</evidence>
<keyword evidence="2" id="KW-1185">Reference proteome</keyword>
<comment type="caution">
    <text evidence="1">The sequence shown here is derived from an EMBL/GenBank/DDBJ whole genome shotgun (WGS) entry which is preliminary data.</text>
</comment>
<dbReference type="OrthoDB" id="6466354at2"/>
<sequence length="104" mass="12416">MNKTRQQFEEFIKFYMDDTEINNKFETANNGLNYADRDIDLMWITWQASRESLINNLEPAAWMYPVFHDDKMQFTTDAVTSENIDIHFQSHGSPFKVIPLYRLD</sequence>
<gene>
    <name evidence="1" type="ORF">M983_0873</name>
</gene>
<protein>
    <submittedName>
        <fullName evidence="1">Uncharacterized protein</fullName>
    </submittedName>
</protein>
<reference evidence="1 2" key="1">
    <citation type="submission" date="2016-04" db="EMBL/GenBank/DDBJ databases">
        <title>ATOL: Assembling a taxonomically balanced genome-scale reconstruction of the evolutionary history of the Enterobacteriaceae.</title>
        <authorList>
            <person name="Plunkett G.III."/>
            <person name="Neeno-Eckwall E.C."/>
            <person name="Glasner J.D."/>
            <person name="Perna N.T."/>
        </authorList>
    </citation>
    <scope>NUCLEOTIDE SEQUENCE [LARGE SCALE GENOMIC DNA]</scope>
    <source>
        <strain evidence="1 2">ATCC 19692</strain>
    </source>
</reference>
<dbReference type="Pfam" id="PF26207">
    <property type="entry name" value="Phage_phiTE_015"/>
    <property type="match status" value="1"/>
</dbReference>
<evidence type="ECO:0000313" key="1">
    <source>
        <dbReference type="EMBL" id="OAT34910.1"/>
    </source>
</evidence>
<dbReference type="AlphaFoldDB" id="A0A198GDC0"/>
<proteinExistence type="predicted"/>
<dbReference type="STRING" id="1354337.M983_0873"/>
<dbReference type="InterPro" id="IPR058601">
    <property type="entry name" value="Phage_phiTE_015-like"/>
</dbReference>
<dbReference type="RefSeq" id="WP_066747611.1">
    <property type="nucleotide sequence ID" value="NZ_LXEN01000038.1"/>
</dbReference>
<organism evidence="1 2">
    <name type="scientific">Proteus myxofaciens ATCC 19692</name>
    <dbReference type="NCBI Taxonomy" id="1354337"/>
    <lineage>
        <taxon>Bacteria</taxon>
        <taxon>Pseudomonadati</taxon>
        <taxon>Pseudomonadota</taxon>
        <taxon>Gammaproteobacteria</taxon>
        <taxon>Enterobacterales</taxon>
        <taxon>Morganellaceae</taxon>
        <taxon>Proteus</taxon>
    </lineage>
</organism>
<accession>A0A198GDC0</accession>